<organism evidence="5 6">
    <name type="scientific">Mesopusillimonas faecipullorum</name>
    <dbReference type="NCBI Taxonomy" id="2755040"/>
    <lineage>
        <taxon>Bacteria</taxon>
        <taxon>Pseudomonadati</taxon>
        <taxon>Pseudomonadota</taxon>
        <taxon>Betaproteobacteria</taxon>
        <taxon>Burkholderiales</taxon>
        <taxon>Alcaligenaceae</taxon>
        <taxon>Mesopusillimonas</taxon>
    </lineage>
</organism>
<feature type="signal peptide" evidence="3">
    <location>
        <begin position="1"/>
        <end position="24"/>
    </location>
</feature>
<feature type="compositionally biased region" description="Polar residues" evidence="2">
    <location>
        <begin position="557"/>
        <end position="571"/>
    </location>
</feature>
<evidence type="ECO:0000256" key="2">
    <source>
        <dbReference type="SAM" id="MobiDB-lite"/>
    </source>
</evidence>
<dbReference type="Proteomes" id="UP000776983">
    <property type="component" value="Unassembled WGS sequence"/>
</dbReference>
<dbReference type="RefSeq" id="WP_226953766.1">
    <property type="nucleotide sequence ID" value="NZ_JACDXW010000003.1"/>
</dbReference>
<dbReference type="EMBL" id="JACDXW010000003">
    <property type="protein sequence ID" value="MCB5363417.1"/>
    <property type="molecule type" value="Genomic_DNA"/>
</dbReference>
<reference evidence="5 6" key="1">
    <citation type="submission" date="2020-07" db="EMBL/GenBank/DDBJ databases">
        <title>Pusillimonas sp. nov., isolated from poultry manure in Taiwan.</title>
        <authorList>
            <person name="Lin S.-Y."/>
            <person name="Tang Y.-S."/>
            <person name="Young C.-C."/>
        </authorList>
    </citation>
    <scope>NUCLEOTIDE SEQUENCE [LARGE SCALE GENOMIC DNA]</scope>
    <source>
        <strain evidence="5 6">CC-YST705</strain>
    </source>
</reference>
<dbReference type="Pfam" id="PF00149">
    <property type="entry name" value="Metallophos"/>
    <property type="match status" value="1"/>
</dbReference>
<feature type="region of interest" description="Disordered" evidence="2">
    <location>
        <begin position="26"/>
        <end position="52"/>
    </location>
</feature>
<dbReference type="InterPro" id="IPR029052">
    <property type="entry name" value="Metallo-depent_PP-like"/>
</dbReference>
<protein>
    <submittedName>
        <fullName evidence="5">Fibronectin type III domain-containing protein</fullName>
    </submittedName>
</protein>
<evidence type="ECO:0000313" key="5">
    <source>
        <dbReference type="EMBL" id="MCB5363417.1"/>
    </source>
</evidence>
<feature type="chain" id="PRO_5047095439" evidence="3">
    <location>
        <begin position="25"/>
        <end position="649"/>
    </location>
</feature>
<proteinExistence type="predicted"/>
<comment type="caution">
    <text evidence="5">The sequence shown here is derived from an EMBL/GenBank/DDBJ whole genome shotgun (WGS) entry which is preliminary data.</text>
</comment>
<feature type="compositionally biased region" description="Pro residues" evidence="2">
    <location>
        <begin position="38"/>
        <end position="48"/>
    </location>
</feature>
<dbReference type="PROSITE" id="PS51257">
    <property type="entry name" value="PROKAR_LIPOPROTEIN"/>
    <property type="match status" value="1"/>
</dbReference>
<evidence type="ECO:0000256" key="3">
    <source>
        <dbReference type="SAM" id="SignalP"/>
    </source>
</evidence>
<feature type="domain" description="Calcineurin-like phosphoesterase" evidence="4">
    <location>
        <begin position="177"/>
        <end position="432"/>
    </location>
</feature>
<accession>A0ABS8CBL4</accession>
<dbReference type="SUPFAM" id="SSF56300">
    <property type="entry name" value="Metallo-dependent phosphatases"/>
    <property type="match status" value="1"/>
</dbReference>
<feature type="region of interest" description="Disordered" evidence="2">
    <location>
        <begin position="555"/>
        <end position="583"/>
    </location>
</feature>
<evidence type="ECO:0000313" key="6">
    <source>
        <dbReference type="Proteomes" id="UP000776983"/>
    </source>
</evidence>
<dbReference type="Gene3D" id="3.60.21.10">
    <property type="match status" value="1"/>
</dbReference>
<sequence>MERREFNKRLGMFALITATGTTLAACGSDSSDNNTTPEPTPTPTPLSPLPEKRFRDNRLVLSEPMLQHPTADSVRVVWFTEFLGAAHSVRFGEQLDRQVEASTTKLSRMYEDASSSVSGRIYAGVTERDIWRHEALVTGLQAGQRIRYVAISSDGSEDLRSDDYTLQPLPQAGQRTRLLLTSDLQLKKMAAANYERVAETLAPIDGVLFAGDLVNVPNRASEWFDNGKQNEPPFFAALQGTMNKWQDTSTYTGGALLQNAWIFPILGNHEYSGRWLPEQNNLNAIFNDPQPKWLAEIQYEKLAAQVNPSNDPKIKAQWIQDNSFETISYEEIFTLPEGPEGERYYAQRIGDVFLIAMDGNRIWRGWGANTKGKFSEDVNSVNDLSKWGFGDFQFWPFAKGSRQYEWLQEVLASEAFKTAKYKITMVHQSVFGLGDNATPVMSQTQASFEYEDSAGTLRTMGPFAFPIAAETWRQQIQPVIDEGRMRYVKYDYPLNQDLWKTDIEPLLVDAGVQLVHVGHSHLWCRSQVGNMHYIETSNVGNSYGGYIEELTPRRSAAPTTEQTANLTSFSWNPDDYPREGDPHDRPMAMPSLRNPMAELANSPAVPFLASNDITAYSVFDSSTGFVTSYAFDTRYPGRDPIKFDEFKLS</sequence>
<gene>
    <name evidence="5" type="ORF">H0484_06610</name>
</gene>
<evidence type="ECO:0000259" key="4">
    <source>
        <dbReference type="Pfam" id="PF00149"/>
    </source>
</evidence>
<evidence type="ECO:0000256" key="1">
    <source>
        <dbReference type="ARBA" id="ARBA00022729"/>
    </source>
</evidence>
<keyword evidence="1 3" id="KW-0732">Signal</keyword>
<dbReference type="InterPro" id="IPR004843">
    <property type="entry name" value="Calcineurin-like_PHP"/>
</dbReference>
<keyword evidence="6" id="KW-1185">Reference proteome</keyword>
<dbReference type="PANTHER" id="PTHR22953">
    <property type="entry name" value="ACID PHOSPHATASE RELATED"/>
    <property type="match status" value="1"/>
</dbReference>
<name>A0ABS8CBL4_9BURK</name>
<dbReference type="PANTHER" id="PTHR22953:SF153">
    <property type="entry name" value="PURPLE ACID PHOSPHATASE"/>
    <property type="match status" value="1"/>
</dbReference>
<dbReference type="InterPro" id="IPR039331">
    <property type="entry name" value="PAPs-like"/>
</dbReference>